<dbReference type="Pfam" id="PF02770">
    <property type="entry name" value="Acyl-CoA_dh_M"/>
    <property type="match status" value="1"/>
</dbReference>
<comment type="similarity">
    <text evidence="2 5">Belongs to the acyl-CoA dehydrogenase family.</text>
</comment>
<evidence type="ECO:0000313" key="10">
    <source>
        <dbReference type="Proteomes" id="UP000185779"/>
    </source>
</evidence>
<evidence type="ECO:0000259" key="8">
    <source>
        <dbReference type="Pfam" id="PF02771"/>
    </source>
</evidence>
<sequence>MEDMEKFPWWTEEQMKLADEVEEFLEEIRSEAEKAWWRREYPHQIMKKIAEKGYFGVDVPKKYGGMELGLTGACIVTETLSRLPTIGLTFLVSSLGGNHQLHVYGTEEQKERWFPKIAKGQIGAVCITEPFVGSDAAATATTAVKEGDHYILNGKKRFISNAGVADRYMVYARTSDDPADRKKYRHLTGFLVEKGMPGFKLEKINDLIGFDTTPNGVLSLDNVKVSLENMVGKEGDGWMAMMSGLNYERTIGSCMLVGMLKECVRLPVWYMERRVQFGQVTSNFPTNQFKVADIIKNLKLARLMLYHTAHLIDMGKEPATESAVLKCFASDTLLTCATEAIQLMGGDGLTKFYGLEWILRDAKVHQITMGTNEIMKTLIYRAGIRDMKDDLKINYKRVIDEELGVPISSPRPEKRKDFSEETLIEVLCEDYRSNPGLHMSREDIKAEFEVEDEKLDEVLVSLEEKGLVDLYRDRRGGIALAKATYQALLKQHPPEYYSWFPAWYREEDKF</sequence>
<dbReference type="PANTHER" id="PTHR43884:SF12">
    <property type="entry name" value="ISOVALERYL-COA DEHYDROGENASE, MITOCHONDRIAL-RELATED"/>
    <property type="match status" value="1"/>
</dbReference>
<comment type="cofactor">
    <cofactor evidence="1 5">
        <name>FAD</name>
        <dbReference type="ChEBI" id="CHEBI:57692"/>
    </cofactor>
</comment>
<dbReference type="InterPro" id="IPR036250">
    <property type="entry name" value="AcylCo_DH-like_C"/>
</dbReference>
<protein>
    <submittedName>
        <fullName evidence="9">Acyl-CoA dehydrogenase</fullName>
    </submittedName>
</protein>
<dbReference type="InterPro" id="IPR037069">
    <property type="entry name" value="AcylCoA_DH/ox_N_sf"/>
</dbReference>
<organism evidence="9 10">
    <name type="scientific">Candidatus Syntropharchaeum butanivorans</name>
    <dbReference type="NCBI Taxonomy" id="1839936"/>
    <lineage>
        <taxon>Archaea</taxon>
        <taxon>Methanobacteriati</taxon>
        <taxon>Methanobacteriota</taxon>
        <taxon>Stenosarchaea group</taxon>
        <taxon>Methanomicrobia</taxon>
        <taxon>Methanosarcinales</taxon>
        <taxon>ANME-2 cluster</taxon>
        <taxon>Candidatus Syntropharchaeum</taxon>
    </lineage>
</organism>
<dbReference type="Gene3D" id="2.40.110.10">
    <property type="entry name" value="Butyryl-CoA Dehydrogenase, subunit A, domain 2"/>
    <property type="match status" value="1"/>
</dbReference>
<comment type="caution">
    <text evidence="9">The sequence shown here is derived from an EMBL/GenBank/DDBJ whole genome shotgun (WGS) entry which is preliminary data.</text>
</comment>
<keyword evidence="5" id="KW-0560">Oxidoreductase</keyword>
<dbReference type="InterPro" id="IPR013786">
    <property type="entry name" value="AcylCoA_DH/ox_N"/>
</dbReference>
<evidence type="ECO:0000256" key="5">
    <source>
        <dbReference type="RuleBase" id="RU362125"/>
    </source>
</evidence>
<dbReference type="Gene3D" id="1.20.140.10">
    <property type="entry name" value="Butyryl-CoA Dehydrogenase, subunit A, domain 3"/>
    <property type="match status" value="1"/>
</dbReference>
<proteinExistence type="inferred from homology"/>
<dbReference type="Pfam" id="PF00441">
    <property type="entry name" value="Acyl-CoA_dh_1"/>
    <property type="match status" value="1"/>
</dbReference>
<evidence type="ECO:0000256" key="3">
    <source>
        <dbReference type="ARBA" id="ARBA00022630"/>
    </source>
</evidence>
<evidence type="ECO:0000256" key="2">
    <source>
        <dbReference type="ARBA" id="ARBA00009347"/>
    </source>
</evidence>
<keyword evidence="10" id="KW-1185">Reference proteome</keyword>
<dbReference type="AlphaFoldDB" id="A0A1F2P609"/>
<dbReference type="InterPro" id="IPR009075">
    <property type="entry name" value="AcylCo_DH/oxidase_C"/>
</dbReference>
<dbReference type="Pfam" id="PF02771">
    <property type="entry name" value="Acyl-CoA_dh_N"/>
    <property type="match status" value="1"/>
</dbReference>
<evidence type="ECO:0000259" key="7">
    <source>
        <dbReference type="Pfam" id="PF02770"/>
    </source>
</evidence>
<feature type="domain" description="Acyl-CoA dehydrogenase/oxidase C-terminal" evidence="6">
    <location>
        <begin position="235"/>
        <end position="382"/>
    </location>
</feature>
<evidence type="ECO:0000256" key="1">
    <source>
        <dbReference type="ARBA" id="ARBA00001974"/>
    </source>
</evidence>
<dbReference type="STRING" id="1839936.SBU_000399"/>
<dbReference type="SUPFAM" id="SSF47203">
    <property type="entry name" value="Acyl-CoA dehydrogenase C-terminal domain-like"/>
    <property type="match status" value="1"/>
</dbReference>
<evidence type="ECO:0000313" key="9">
    <source>
        <dbReference type="EMBL" id="OFV66432.1"/>
    </source>
</evidence>
<dbReference type="EMBL" id="LYOR01000002">
    <property type="protein sequence ID" value="OFV66432.1"/>
    <property type="molecule type" value="Genomic_DNA"/>
</dbReference>
<reference evidence="9" key="1">
    <citation type="submission" date="2016-05" db="EMBL/GenBank/DDBJ databases">
        <title>Microbial consortia oxidize butane by reversing methanogenesis.</title>
        <authorList>
            <person name="Laso-Perez R."/>
            <person name="Richter M."/>
            <person name="Wegener G."/>
            <person name="Musat F."/>
        </authorList>
    </citation>
    <scope>NUCLEOTIDE SEQUENCE [LARGE SCALE GENOMIC DNA]</scope>
    <source>
        <strain evidence="9">BOX1</strain>
    </source>
</reference>
<evidence type="ECO:0000256" key="4">
    <source>
        <dbReference type="ARBA" id="ARBA00022827"/>
    </source>
</evidence>
<dbReference type="SUPFAM" id="SSF56645">
    <property type="entry name" value="Acyl-CoA dehydrogenase NM domain-like"/>
    <property type="match status" value="1"/>
</dbReference>
<dbReference type="Proteomes" id="UP000185779">
    <property type="component" value="Unassembled WGS sequence"/>
</dbReference>
<gene>
    <name evidence="9" type="ORF">SBU_000399</name>
</gene>
<feature type="domain" description="Acyl-CoA dehydrogenase/oxidase N-terminal" evidence="8">
    <location>
        <begin position="11"/>
        <end position="121"/>
    </location>
</feature>
<evidence type="ECO:0000259" key="6">
    <source>
        <dbReference type="Pfam" id="PF00441"/>
    </source>
</evidence>
<accession>A0A1F2P609</accession>
<keyword evidence="4 5" id="KW-0274">FAD</keyword>
<keyword evidence="3 5" id="KW-0285">Flavoprotein</keyword>
<dbReference type="Gene3D" id="1.10.540.10">
    <property type="entry name" value="Acyl-CoA dehydrogenase/oxidase, N-terminal domain"/>
    <property type="match status" value="1"/>
</dbReference>
<dbReference type="InterPro" id="IPR006091">
    <property type="entry name" value="Acyl-CoA_Oxase/DH_mid-dom"/>
</dbReference>
<dbReference type="InterPro" id="IPR009100">
    <property type="entry name" value="AcylCoA_DH/oxidase_NM_dom_sf"/>
</dbReference>
<name>A0A1F2P609_9EURY</name>
<dbReference type="PANTHER" id="PTHR43884">
    <property type="entry name" value="ACYL-COA DEHYDROGENASE"/>
    <property type="match status" value="1"/>
</dbReference>
<dbReference type="InterPro" id="IPR046373">
    <property type="entry name" value="Acyl-CoA_Oxase/DH_mid-dom_sf"/>
</dbReference>
<dbReference type="GO" id="GO:0050660">
    <property type="term" value="F:flavin adenine dinucleotide binding"/>
    <property type="evidence" value="ECO:0007669"/>
    <property type="project" value="InterPro"/>
</dbReference>
<feature type="domain" description="Acyl-CoA oxidase/dehydrogenase middle" evidence="7">
    <location>
        <begin position="124"/>
        <end position="223"/>
    </location>
</feature>
<dbReference type="GO" id="GO:0003995">
    <property type="term" value="F:acyl-CoA dehydrogenase activity"/>
    <property type="evidence" value="ECO:0007669"/>
    <property type="project" value="TreeGrafter"/>
</dbReference>